<accession>A0A7V7RPM2</accession>
<dbReference type="AlphaFoldDB" id="A0A7V7RPM2"/>
<comment type="caution">
    <text evidence="1">The sequence shown here is derived from an EMBL/GenBank/DDBJ whole genome shotgun (WGS) entry which is preliminary data.</text>
</comment>
<proteinExistence type="predicted"/>
<dbReference type="EMBL" id="WBOT01000002">
    <property type="protein sequence ID" value="KAB2334132.1"/>
    <property type="molecule type" value="Genomic_DNA"/>
</dbReference>
<keyword evidence="2" id="KW-1185">Reference proteome</keyword>
<organism evidence="1 2">
    <name type="scientific">Bacillus mesophilum</name>
    <dbReference type="NCBI Taxonomy" id="1071718"/>
    <lineage>
        <taxon>Bacteria</taxon>
        <taxon>Bacillati</taxon>
        <taxon>Bacillota</taxon>
        <taxon>Bacilli</taxon>
        <taxon>Bacillales</taxon>
        <taxon>Bacillaceae</taxon>
        <taxon>Bacillus</taxon>
    </lineage>
</organism>
<dbReference type="RefSeq" id="WP_102230760.1">
    <property type="nucleotide sequence ID" value="NZ_WBOT01000002.1"/>
</dbReference>
<evidence type="ECO:0000313" key="2">
    <source>
        <dbReference type="Proteomes" id="UP000441354"/>
    </source>
</evidence>
<gene>
    <name evidence="1" type="ORF">F7732_08650</name>
</gene>
<protein>
    <submittedName>
        <fullName evidence="1">Uncharacterized protein</fullName>
    </submittedName>
</protein>
<dbReference type="OrthoDB" id="2837196at2"/>
<evidence type="ECO:0000313" key="1">
    <source>
        <dbReference type="EMBL" id="KAB2334132.1"/>
    </source>
</evidence>
<dbReference type="Proteomes" id="UP000441354">
    <property type="component" value="Unassembled WGS sequence"/>
</dbReference>
<dbReference type="Pfam" id="PF13730">
    <property type="entry name" value="HTH_36"/>
    <property type="match status" value="1"/>
</dbReference>
<reference evidence="1 2" key="1">
    <citation type="journal article" date="2014" name="Arch. Microbiol.">
        <title>Bacillus mesophilum sp. nov., strain IITR-54T, a novel 4-chlorobiphenyl dechlorinating bacterium.</title>
        <authorList>
            <person name="Manickam N."/>
            <person name="Singh N.K."/>
            <person name="Bajaj A."/>
            <person name="Kumar R.M."/>
            <person name="Kaur G."/>
            <person name="Kaur N."/>
            <person name="Bala M."/>
            <person name="Kumar A."/>
            <person name="Mayilraj S."/>
        </authorList>
    </citation>
    <scope>NUCLEOTIDE SEQUENCE [LARGE SCALE GENOMIC DNA]</scope>
    <source>
        <strain evidence="1 2">IITR-54</strain>
    </source>
</reference>
<name>A0A7V7RPM2_9BACI</name>
<sequence length="180" mass="20576">MNVVNEKNSKHIPRDTIQQGKALLSERLSTTDIEQEPFVHLSVKESYNFATDEIDKKVYLSLDKDFVAQGGLSKLHPSALKVLLVIASHTDKDGYAWISQESIGNLVGLSRQQVGVVIHKFLLSNVYLNKKLLEAIKLRKKDGQEFYLYHPINCYLDYEVYSGDDELTRDYQELDAIEID</sequence>